<proteinExistence type="predicted"/>
<name>T1GCF8_MEGSC</name>
<evidence type="ECO:0000313" key="3">
    <source>
        <dbReference type="Proteomes" id="UP000015102"/>
    </source>
</evidence>
<accession>T1GCF8</accession>
<dbReference type="EMBL" id="CAQQ02389850">
    <property type="status" value="NOT_ANNOTATED_CDS"/>
    <property type="molecule type" value="Genomic_DNA"/>
</dbReference>
<dbReference type="EnsemblMetazoa" id="MESCA000969-RA">
    <property type="protein sequence ID" value="MESCA000969-PA"/>
    <property type="gene ID" value="MESCA000969"/>
</dbReference>
<dbReference type="HOGENOM" id="CLU_2475296_0_0_1"/>
<organism evidence="2 3">
    <name type="scientific">Megaselia scalaris</name>
    <name type="common">Humpbacked fly</name>
    <name type="synonym">Phora scalaris</name>
    <dbReference type="NCBI Taxonomy" id="36166"/>
    <lineage>
        <taxon>Eukaryota</taxon>
        <taxon>Metazoa</taxon>
        <taxon>Ecdysozoa</taxon>
        <taxon>Arthropoda</taxon>
        <taxon>Hexapoda</taxon>
        <taxon>Insecta</taxon>
        <taxon>Pterygota</taxon>
        <taxon>Neoptera</taxon>
        <taxon>Endopterygota</taxon>
        <taxon>Diptera</taxon>
        <taxon>Brachycera</taxon>
        <taxon>Muscomorpha</taxon>
        <taxon>Platypezoidea</taxon>
        <taxon>Phoridae</taxon>
        <taxon>Megaseliini</taxon>
        <taxon>Megaselia</taxon>
    </lineage>
</organism>
<keyword evidence="3" id="KW-1185">Reference proteome</keyword>
<reference evidence="2" key="2">
    <citation type="submission" date="2015-06" db="UniProtKB">
        <authorList>
            <consortium name="EnsemblMetazoa"/>
        </authorList>
    </citation>
    <scope>IDENTIFICATION</scope>
</reference>
<feature type="region of interest" description="Disordered" evidence="1">
    <location>
        <begin position="1"/>
        <end position="70"/>
    </location>
</feature>
<dbReference type="AlphaFoldDB" id="T1GCF8"/>
<evidence type="ECO:0000256" key="1">
    <source>
        <dbReference type="SAM" id="MobiDB-lite"/>
    </source>
</evidence>
<protein>
    <submittedName>
        <fullName evidence="2">Uncharacterized protein</fullName>
    </submittedName>
</protein>
<feature type="compositionally biased region" description="Basic and acidic residues" evidence="1">
    <location>
        <begin position="1"/>
        <end position="17"/>
    </location>
</feature>
<reference evidence="3" key="1">
    <citation type="submission" date="2013-02" db="EMBL/GenBank/DDBJ databases">
        <authorList>
            <person name="Hughes D."/>
        </authorList>
    </citation>
    <scope>NUCLEOTIDE SEQUENCE</scope>
    <source>
        <strain>Durham</strain>
        <strain evidence="3">NC isolate 2 -- Noor lab</strain>
    </source>
</reference>
<evidence type="ECO:0000313" key="2">
    <source>
        <dbReference type="EnsemblMetazoa" id="MESCA000969-PA"/>
    </source>
</evidence>
<sequence length="88" mass="9737">MADHLDEPPVKRSKIDSNEMDSILNFEDELPSELMGGWGDMNPPSQGPGKTKLQLNGTAGDGSDCVPHIPMGQLNQQQLHHHHLMQQQ</sequence>
<dbReference type="Proteomes" id="UP000015102">
    <property type="component" value="Unassembled WGS sequence"/>
</dbReference>